<dbReference type="Proteomes" id="UP000694257">
    <property type="component" value="Chromosome"/>
</dbReference>
<dbReference type="InterPro" id="IPR025240">
    <property type="entry name" value="DUF4189"/>
</dbReference>
<evidence type="ECO:0000313" key="5">
    <source>
        <dbReference type="Proteomes" id="UP000694257"/>
    </source>
</evidence>
<evidence type="ECO:0000256" key="2">
    <source>
        <dbReference type="SAM" id="Phobius"/>
    </source>
</evidence>
<reference evidence="4 5" key="1">
    <citation type="submission" date="2021-07" db="EMBL/GenBank/DDBJ databases">
        <title>Whole Genome Sequence of Nocardia Iowensis.</title>
        <authorList>
            <person name="Lamm A."/>
            <person name="Collins-Fairclough A.M."/>
            <person name="Bunk B."/>
            <person name="Sproer C."/>
        </authorList>
    </citation>
    <scope>NUCLEOTIDE SEQUENCE [LARGE SCALE GENOMIC DNA]</scope>
    <source>
        <strain evidence="4 5">NRRL 5646</strain>
    </source>
</reference>
<organism evidence="4 5">
    <name type="scientific">Nocardia iowensis</name>
    <dbReference type="NCBI Taxonomy" id="204891"/>
    <lineage>
        <taxon>Bacteria</taxon>
        <taxon>Bacillati</taxon>
        <taxon>Actinomycetota</taxon>
        <taxon>Actinomycetes</taxon>
        <taxon>Mycobacteriales</taxon>
        <taxon>Nocardiaceae</taxon>
        <taxon>Nocardia</taxon>
    </lineage>
</organism>
<dbReference type="Pfam" id="PF13827">
    <property type="entry name" value="DUF4189"/>
    <property type="match status" value="1"/>
</dbReference>
<keyword evidence="2" id="KW-1133">Transmembrane helix</keyword>
<dbReference type="EMBL" id="CP078145">
    <property type="protein sequence ID" value="QXN94284.1"/>
    <property type="molecule type" value="Genomic_DNA"/>
</dbReference>
<evidence type="ECO:0000259" key="3">
    <source>
        <dbReference type="Pfam" id="PF13827"/>
    </source>
</evidence>
<feature type="domain" description="DUF4189" evidence="3">
    <location>
        <begin position="190"/>
        <end position="267"/>
    </location>
</feature>
<keyword evidence="5" id="KW-1185">Reference proteome</keyword>
<feature type="compositionally biased region" description="Pro residues" evidence="1">
    <location>
        <begin position="83"/>
        <end position="103"/>
    </location>
</feature>
<evidence type="ECO:0000313" key="4">
    <source>
        <dbReference type="EMBL" id="QXN94284.1"/>
    </source>
</evidence>
<keyword evidence="2" id="KW-0812">Transmembrane</keyword>
<name>A0ABX8RX98_NOCIO</name>
<feature type="region of interest" description="Disordered" evidence="1">
    <location>
        <begin position="1"/>
        <end position="111"/>
    </location>
</feature>
<evidence type="ECO:0000256" key="1">
    <source>
        <dbReference type="SAM" id="MobiDB-lite"/>
    </source>
</evidence>
<sequence>MAQQGQSDPTQLNPMAQQGQLDPTQLNPLSPQGQSGPQTQYPPDAQTRHYPYDPQAPQYPYDPQAPQYPYDPQAQQYQQAPTQYPPPGGPFPPGPGHPYPPQYGPGGPGSGGGGGKVLAVIGSILVTLLVIGGVIGLRVYKNMSKNTDDDARGLGTTSMISPSSTPTTLPSTTVRPSPTSVTPVQPATVWIAATYNEATKEVHWARSSLSQELAAGQALASCGPGCQEPVWSNNGCVAMAFGQDDGWGSAWGGNVTEAQNKARATAENNWDVRGPFEYWSKCAEE</sequence>
<gene>
    <name evidence="4" type="ORF">KV110_15220</name>
</gene>
<feature type="compositionally biased region" description="Polar residues" evidence="1">
    <location>
        <begin position="1"/>
        <end position="41"/>
    </location>
</feature>
<dbReference type="RefSeq" id="WP_218476779.1">
    <property type="nucleotide sequence ID" value="NZ_BAABJN010000018.1"/>
</dbReference>
<feature type="compositionally biased region" description="Low complexity" evidence="1">
    <location>
        <begin position="52"/>
        <end position="82"/>
    </location>
</feature>
<feature type="compositionally biased region" description="Low complexity" evidence="1">
    <location>
        <begin position="156"/>
        <end position="182"/>
    </location>
</feature>
<feature type="transmembrane region" description="Helical" evidence="2">
    <location>
        <begin position="117"/>
        <end position="137"/>
    </location>
</feature>
<keyword evidence="2" id="KW-0472">Membrane</keyword>
<proteinExistence type="predicted"/>
<feature type="region of interest" description="Disordered" evidence="1">
    <location>
        <begin position="145"/>
        <end position="182"/>
    </location>
</feature>
<protein>
    <submittedName>
        <fullName evidence="4">DUF4189 domain-containing protein</fullName>
    </submittedName>
</protein>
<accession>A0ABX8RX98</accession>